<dbReference type="PANTHER" id="PTHR33356:SF5">
    <property type="entry name" value="TIP41-LIKE PROTEIN"/>
    <property type="match status" value="1"/>
</dbReference>
<accession>A0A8J5LMI6</accession>
<protein>
    <submittedName>
        <fullName evidence="2">Uncharacterized protein</fullName>
    </submittedName>
</protein>
<name>A0A8J5LMI6_ZINOF</name>
<dbReference type="OrthoDB" id="1931548at2759"/>
<dbReference type="AlphaFoldDB" id="A0A8J5LMI6"/>
<dbReference type="Proteomes" id="UP000734854">
    <property type="component" value="Unassembled WGS sequence"/>
</dbReference>
<proteinExistence type="predicted"/>
<dbReference type="PANTHER" id="PTHR33356">
    <property type="entry name" value="TIP41-LIKE PROTEIN"/>
    <property type="match status" value="1"/>
</dbReference>
<gene>
    <name evidence="2" type="ORF">ZIOFF_022124</name>
</gene>
<evidence type="ECO:0000313" key="3">
    <source>
        <dbReference type="Proteomes" id="UP000734854"/>
    </source>
</evidence>
<feature type="compositionally biased region" description="Polar residues" evidence="1">
    <location>
        <begin position="143"/>
        <end position="152"/>
    </location>
</feature>
<evidence type="ECO:0000256" key="1">
    <source>
        <dbReference type="SAM" id="MobiDB-lite"/>
    </source>
</evidence>
<evidence type="ECO:0000313" key="2">
    <source>
        <dbReference type="EMBL" id="KAG6518644.1"/>
    </source>
</evidence>
<reference evidence="2 3" key="1">
    <citation type="submission" date="2020-08" db="EMBL/GenBank/DDBJ databases">
        <title>Plant Genome Project.</title>
        <authorList>
            <person name="Zhang R.-G."/>
        </authorList>
    </citation>
    <scope>NUCLEOTIDE SEQUENCE [LARGE SCALE GENOMIC DNA]</scope>
    <source>
        <tissue evidence="2">Rhizome</tissue>
    </source>
</reference>
<organism evidence="2 3">
    <name type="scientific">Zingiber officinale</name>
    <name type="common">Ginger</name>
    <name type="synonym">Amomum zingiber</name>
    <dbReference type="NCBI Taxonomy" id="94328"/>
    <lineage>
        <taxon>Eukaryota</taxon>
        <taxon>Viridiplantae</taxon>
        <taxon>Streptophyta</taxon>
        <taxon>Embryophyta</taxon>
        <taxon>Tracheophyta</taxon>
        <taxon>Spermatophyta</taxon>
        <taxon>Magnoliopsida</taxon>
        <taxon>Liliopsida</taxon>
        <taxon>Zingiberales</taxon>
        <taxon>Zingiberaceae</taxon>
        <taxon>Zingiber</taxon>
    </lineage>
</organism>
<feature type="region of interest" description="Disordered" evidence="1">
    <location>
        <begin position="135"/>
        <end position="177"/>
    </location>
</feature>
<keyword evidence="3" id="KW-1185">Reference proteome</keyword>
<dbReference type="EMBL" id="JACMSC010000006">
    <property type="protein sequence ID" value="KAG6518644.1"/>
    <property type="molecule type" value="Genomic_DNA"/>
</dbReference>
<comment type="caution">
    <text evidence="2">The sequence shown here is derived from an EMBL/GenBank/DDBJ whole genome shotgun (WGS) entry which is preliminary data.</text>
</comment>
<sequence>MAEDLRLPAELLDDGFFHGFIVDDNDKVRDLLNEVELRRWIQHQHRLPNQARNPSPFLAHRQLQAARIRHLKQQQLMQQQFWLERQRNAKGVGGGHCPSFSPSRRTPFQVQHQPLPASGMNTVFLSVSGARKGPTGTGVFLPRTSNNKPQPQKKSDSFLGRRTNPVRTSPQPGVGAAAIRTPMSCLPQEWTY</sequence>